<keyword evidence="3" id="KW-0677">Repeat</keyword>
<dbReference type="Pfam" id="PF01463">
    <property type="entry name" value="LRRCT"/>
    <property type="match status" value="1"/>
</dbReference>
<feature type="domain" description="LRRCT" evidence="5">
    <location>
        <begin position="205"/>
        <end position="257"/>
    </location>
</feature>
<evidence type="ECO:0000259" key="5">
    <source>
        <dbReference type="SMART" id="SM00082"/>
    </source>
</evidence>
<dbReference type="AlphaFoldDB" id="A0A852J1Y4"/>
<dbReference type="Pfam" id="PF13855">
    <property type="entry name" value="LRR_8"/>
    <property type="match status" value="1"/>
</dbReference>
<feature type="non-terminal residue" evidence="6">
    <location>
        <position position="1"/>
    </location>
</feature>
<keyword evidence="4" id="KW-0472">Membrane</keyword>
<keyword evidence="7" id="KW-1185">Reference proteome</keyword>
<gene>
    <name evidence="6" type="primary">Tpbgl</name>
    <name evidence="6" type="ORF">TRILEU_R12357</name>
</gene>
<evidence type="ECO:0000313" key="7">
    <source>
        <dbReference type="Proteomes" id="UP000627253"/>
    </source>
</evidence>
<dbReference type="InterPro" id="IPR052286">
    <property type="entry name" value="Wnt_signaling_inhibitor"/>
</dbReference>
<dbReference type="PANTHER" id="PTHR24364">
    <property type="entry name" value="LP06937P"/>
    <property type="match status" value="1"/>
</dbReference>
<dbReference type="InterPro" id="IPR000483">
    <property type="entry name" value="Cys-rich_flank_reg_C"/>
</dbReference>
<evidence type="ECO:0000313" key="6">
    <source>
        <dbReference type="EMBL" id="NXX49856.1"/>
    </source>
</evidence>
<dbReference type="EMBL" id="WAAF01018288">
    <property type="protein sequence ID" value="NXX49856.1"/>
    <property type="molecule type" value="Genomic_DNA"/>
</dbReference>
<dbReference type="OrthoDB" id="1574204at2759"/>
<dbReference type="InterPro" id="IPR003591">
    <property type="entry name" value="Leu-rich_rpt_typical-subtyp"/>
</dbReference>
<dbReference type="GO" id="GO:0005886">
    <property type="term" value="C:plasma membrane"/>
    <property type="evidence" value="ECO:0007669"/>
    <property type="project" value="TreeGrafter"/>
</dbReference>
<dbReference type="SUPFAM" id="SSF52058">
    <property type="entry name" value="L domain-like"/>
    <property type="match status" value="1"/>
</dbReference>
<sequence>SLLPLAVPFGGAAHGGCPASACYCVATPQLAQCRYERLAELPRWVPPGTRNLSISGGDLRVLPRAAFRSSPALRLLRLTRDNLRDIEGQALQGLPALGTLDLSHNPLRRVAPAAFQGAPLLRTLRLNQALLPPAPEQLALALRNLSLRRLELCGNALSGLPLGMVPAGLEELDLRNNSLRRLAGAELRRLDSPGLRRLRLSLAANPWSCDCHLRPFLGWLRGAGGRVPDARSLRCAGPAPLRGVALLRLRPEALPCPSAQRLDTASYVFFGLALALIGLVFLAVLYLNRRGIGRWLRTLRDACRDQMEGDRYRYERDPAARPGDPGP</sequence>
<comment type="caution">
    <text evidence="6">The sequence shown here is derived from an EMBL/GenBank/DDBJ whole genome shotgun (WGS) entry which is preliminary data.</text>
</comment>
<dbReference type="Gene3D" id="3.80.10.10">
    <property type="entry name" value="Ribonuclease Inhibitor"/>
    <property type="match status" value="2"/>
</dbReference>
<reference evidence="6" key="1">
    <citation type="submission" date="2020-02" db="EMBL/GenBank/DDBJ databases">
        <title>Bird 10,000 Genomes (B10K) Project - Family phase.</title>
        <authorList>
            <person name="Zhang G."/>
        </authorList>
    </citation>
    <scope>NUCLEOTIDE SEQUENCE</scope>
    <source>
        <strain evidence="6">B10K-DU-002-37</strain>
        <tissue evidence="6">Muscle</tissue>
    </source>
</reference>
<feature type="non-terminal residue" evidence="6">
    <location>
        <position position="327"/>
    </location>
</feature>
<name>A0A852J1Y4_9PICI</name>
<dbReference type="SMART" id="SM00082">
    <property type="entry name" value="LRRCT"/>
    <property type="match status" value="1"/>
</dbReference>
<evidence type="ECO:0000256" key="3">
    <source>
        <dbReference type="ARBA" id="ARBA00022737"/>
    </source>
</evidence>
<dbReference type="InterPro" id="IPR001611">
    <property type="entry name" value="Leu-rich_rpt"/>
</dbReference>
<dbReference type="Proteomes" id="UP000627253">
    <property type="component" value="Unassembled WGS sequence"/>
</dbReference>
<proteinExistence type="predicted"/>
<dbReference type="SMART" id="SM00369">
    <property type="entry name" value="LRR_TYP"/>
    <property type="match status" value="3"/>
</dbReference>
<protein>
    <submittedName>
        <fullName evidence="6">TPBGL protein</fullName>
    </submittedName>
</protein>
<keyword evidence="4" id="KW-0812">Transmembrane</keyword>
<dbReference type="InterPro" id="IPR032675">
    <property type="entry name" value="LRR_dom_sf"/>
</dbReference>
<dbReference type="PANTHER" id="PTHR24364:SF16">
    <property type="entry name" value="TROPHOBLAST GLYCOPROTEIN-LIKE"/>
    <property type="match status" value="1"/>
</dbReference>
<organism evidence="6 7">
    <name type="scientific">Tricholaema leucomelas</name>
    <name type="common">pied barbet</name>
    <dbReference type="NCBI Taxonomy" id="240729"/>
    <lineage>
        <taxon>Eukaryota</taxon>
        <taxon>Metazoa</taxon>
        <taxon>Chordata</taxon>
        <taxon>Craniata</taxon>
        <taxon>Vertebrata</taxon>
        <taxon>Euteleostomi</taxon>
        <taxon>Archelosauria</taxon>
        <taxon>Archosauria</taxon>
        <taxon>Dinosauria</taxon>
        <taxon>Saurischia</taxon>
        <taxon>Theropoda</taxon>
        <taxon>Coelurosauria</taxon>
        <taxon>Aves</taxon>
        <taxon>Neognathae</taxon>
        <taxon>Neoaves</taxon>
        <taxon>Telluraves</taxon>
        <taxon>Coraciimorphae</taxon>
        <taxon>Piciformes</taxon>
        <taxon>Lybiidae</taxon>
        <taxon>Tricholaema lacrymosa</taxon>
    </lineage>
</organism>
<keyword evidence="1" id="KW-0433">Leucine-rich repeat</keyword>
<evidence type="ECO:0000256" key="4">
    <source>
        <dbReference type="SAM" id="Phobius"/>
    </source>
</evidence>
<evidence type="ECO:0000256" key="2">
    <source>
        <dbReference type="ARBA" id="ARBA00022729"/>
    </source>
</evidence>
<feature type="transmembrane region" description="Helical" evidence="4">
    <location>
        <begin position="267"/>
        <end position="287"/>
    </location>
</feature>
<keyword evidence="4" id="KW-1133">Transmembrane helix</keyword>
<keyword evidence="2" id="KW-0732">Signal</keyword>
<dbReference type="GO" id="GO:0090090">
    <property type="term" value="P:negative regulation of canonical Wnt signaling pathway"/>
    <property type="evidence" value="ECO:0007669"/>
    <property type="project" value="TreeGrafter"/>
</dbReference>
<evidence type="ECO:0000256" key="1">
    <source>
        <dbReference type="ARBA" id="ARBA00022614"/>
    </source>
</evidence>
<accession>A0A852J1Y4</accession>